<evidence type="ECO:0000256" key="2">
    <source>
        <dbReference type="ARBA" id="ARBA00007362"/>
    </source>
</evidence>
<name>A0AB94IW77_9BACT</name>
<dbReference type="RefSeq" id="WP_015556160.1">
    <property type="nucleotide sequence ID" value="NC_021038.1"/>
</dbReference>
<gene>
    <name evidence="8" type="ORF">SY1_06410</name>
</gene>
<comment type="subcellular location">
    <subcellularLocation>
        <location evidence="1">Membrane</location>
        <topology evidence="1">Multi-pass membrane protein</topology>
    </subcellularLocation>
</comment>
<comment type="similarity">
    <text evidence="2">Belongs to the EamA transporter family.</text>
</comment>
<evidence type="ECO:0000259" key="7">
    <source>
        <dbReference type="Pfam" id="PF00892"/>
    </source>
</evidence>
<dbReference type="InterPro" id="IPR050638">
    <property type="entry name" value="AA-Vitamin_Transporters"/>
</dbReference>
<dbReference type="InterPro" id="IPR037185">
    <property type="entry name" value="EmrE-like"/>
</dbReference>
<dbReference type="PANTHER" id="PTHR32322:SF2">
    <property type="entry name" value="EAMA DOMAIN-CONTAINING PROTEIN"/>
    <property type="match status" value="1"/>
</dbReference>
<dbReference type="KEGG" id="sbr:SY1_06410"/>
<dbReference type="GO" id="GO:0016020">
    <property type="term" value="C:membrane"/>
    <property type="evidence" value="ECO:0007669"/>
    <property type="project" value="UniProtKB-SubCell"/>
</dbReference>
<dbReference type="Pfam" id="PF00892">
    <property type="entry name" value="EamA"/>
    <property type="match status" value="2"/>
</dbReference>
<evidence type="ECO:0000256" key="4">
    <source>
        <dbReference type="ARBA" id="ARBA00022989"/>
    </source>
</evidence>
<reference evidence="8 9" key="2">
    <citation type="submission" date="2010-03" db="EMBL/GenBank/DDBJ databases">
        <authorList>
            <person name="Pajon A."/>
        </authorList>
    </citation>
    <scope>NUCLEOTIDE SEQUENCE [LARGE SCALE GENOMIC DNA]</scope>
    <source>
        <strain evidence="8 9">SGP1</strain>
    </source>
</reference>
<organism evidence="8 9">
    <name type="scientific">Fretibacterium fastidiosum</name>
    <dbReference type="NCBI Taxonomy" id="651822"/>
    <lineage>
        <taxon>Bacteria</taxon>
        <taxon>Thermotogati</taxon>
        <taxon>Synergistota</taxon>
        <taxon>Synergistia</taxon>
        <taxon>Synergistales</taxon>
        <taxon>Aminobacteriaceae</taxon>
        <taxon>Fretibacterium</taxon>
    </lineage>
</organism>
<evidence type="ECO:0000256" key="6">
    <source>
        <dbReference type="SAM" id="Phobius"/>
    </source>
</evidence>
<evidence type="ECO:0000256" key="3">
    <source>
        <dbReference type="ARBA" id="ARBA00022692"/>
    </source>
</evidence>
<feature type="transmembrane region" description="Helical" evidence="6">
    <location>
        <begin position="186"/>
        <end position="203"/>
    </location>
</feature>
<feature type="domain" description="EamA" evidence="7">
    <location>
        <begin position="8"/>
        <end position="139"/>
    </location>
</feature>
<dbReference type="AlphaFoldDB" id="A0AB94IW77"/>
<feature type="transmembrane region" description="Helical" evidence="6">
    <location>
        <begin position="122"/>
        <end position="140"/>
    </location>
</feature>
<sequence length="294" mass="31381">MKRSAIAGYAAALTSILIWGTTFIVSKVILEDFRPVEVILIRMVLGLVALFLVSPRLPRVRTVPEELSYAVAGFCGIVLYFLLENTALTHGLASNVGVIISAAPFFTATLNRLFYRSDRLQVRFFVGFALAMTGIGLISFNGVRMQISPLGDLLALGAAASWGLYSVLVRRAGGFGLSTLQATQRIFLYGVLFLAILSPFLGLRPNLAHLVQPKFFLPFLYLGLGASALCFFAWNFAVEALGPVRTSVSAYLIPVVAVAAGALALGEPVTPLSLLGTGLILGGLAVSEWRAGRG</sequence>
<evidence type="ECO:0000313" key="9">
    <source>
        <dbReference type="Proteomes" id="UP000008957"/>
    </source>
</evidence>
<evidence type="ECO:0000313" key="8">
    <source>
        <dbReference type="EMBL" id="CBL28013.1"/>
    </source>
</evidence>
<feature type="transmembrane region" description="Helical" evidence="6">
    <location>
        <begin position="66"/>
        <end position="83"/>
    </location>
</feature>
<dbReference type="Proteomes" id="UP000008957">
    <property type="component" value="Chromosome"/>
</dbReference>
<proteinExistence type="inferred from homology"/>
<feature type="domain" description="EamA" evidence="7">
    <location>
        <begin position="150"/>
        <end position="286"/>
    </location>
</feature>
<feature type="transmembrane region" description="Helical" evidence="6">
    <location>
        <begin position="7"/>
        <end position="30"/>
    </location>
</feature>
<keyword evidence="4 6" id="KW-1133">Transmembrane helix</keyword>
<dbReference type="SUPFAM" id="SSF103481">
    <property type="entry name" value="Multidrug resistance efflux transporter EmrE"/>
    <property type="match status" value="2"/>
</dbReference>
<keyword evidence="5 6" id="KW-0472">Membrane</keyword>
<dbReference type="InterPro" id="IPR000620">
    <property type="entry name" value="EamA_dom"/>
</dbReference>
<reference evidence="9" key="1">
    <citation type="submission" date="2010-03" db="EMBL/GenBank/DDBJ databases">
        <title>The genome sequence of Synergistetes sp. SGP1.</title>
        <authorList>
            <consortium name="metaHIT consortium -- http://www.metahit.eu/"/>
            <person name="Pajon A."/>
            <person name="Turner K."/>
            <person name="Parkhill J."/>
            <person name="Wade W."/>
            <person name="Vartoukian S."/>
        </authorList>
    </citation>
    <scope>NUCLEOTIDE SEQUENCE [LARGE SCALE GENOMIC DNA]</scope>
    <source>
        <strain evidence="9">SGP1</strain>
    </source>
</reference>
<evidence type="ECO:0000256" key="1">
    <source>
        <dbReference type="ARBA" id="ARBA00004141"/>
    </source>
</evidence>
<dbReference type="PANTHER" id="PTHR32322">
    <property type="entry name" value="INNER MEMBRANE TRANSPORTER"/>
    <property type="match status" value="1"/>
</dbReference>
<feature type="transmembrane region" description="Helical" evidence="6">
    <location>
        <begin position="36"/>
        <end position="54"/>
    </location>
</feature>
<feature type="transmembrane region" description="Helical" evidence="6">
    <location>
        <begin position="248"/>
        <end position="266"/>
    </location>
</feature>
<keyword evidence="3 6" id="KW-0812">Transmembrane</keyword>
<protein>
    <submittedName>
        <fullName evidence="8">Predicted permease, DMT superfamily</fullName>
    </submittedName>
</protein>
<dbReference type="EMBL" id="FP929056">
    <property type="protein sequence ID" value="CBL28013.1"/>
    <property type="molecule type" value="Genomic_DNA"/>
</dbReference>
<evidence type="ECO:0000256" key="5">
    <source>
        <dbReference type="ARBA" id="ARBA00023136"/>
    </source>
</evidence>
<feature type="transmembrane region" description="Helical" evidence="6">
    <location>
        <begin position="89"/>
        <end position="110"/>
    </location>
</feature>
<feature type="transmembrane region" description="Helical" evidence="6">
    <location>
        <begin position="215"/>
        <end position="236"/>
    </location>
</feature>
<accession>A0AB94IW77</accession>
<feature type="transmembrane region" description="Helical" evidence="6">
    <location>
        <begin position="146"/>
        <end position="165"/>
    </location>
</feature>
<keyword evidence="9" id="KW-1185">Reference proteome</keyword>